<dbReference type="AlphaFoldDB" id="A0A1H6XCH1"/>
<accession>A0A1H6XCH1</accession>
<dbReference type="Pfam" id="PF07155">
    <property type="entry name" value="ECF-ribofla_trS"/>
    <property type="match status" value="1"/>
</dbReference>
<dbReference type="RefSeq" id="WP_091830087.1">
    <property type="nucleotide sequence ID" value="NZ_FNZK01000004.1"/>
</dbReference>
<sequence length="168" mass="18791">MFSSKTKTVVFSGVFIALTVILTHVFAIQTPFLRISFGFLPIAVFAMLFGPWKTGLMAAIADILGGMIFSPGLFFPGFTLSAFLAGVIYGYFFYKKEITIKTLFIASSLILLFIDLGLNTIWLSMLYNKAADAIIVSRAIKSLLMLPIHIFLLYMVHKPLLLYYKPLK</sequence>
<evidence type="ECO:0000313" key="3">
    <source>
        <dbReference type="Proteomes" id="UP000199662"/>
    </source>
</evidence>
<evidence type="ECO:0000313" key="2">
    <source>
        <dbReference type="EMBL" id="SEJ22235.1"/>
    </source>
</evidence>
<keyword evidence="1" id="KW-0812">Transmembrane</keyword>
<feature type="transmembrane region" description="Helical" evidence="1">
    <location>
        <begin position="73"/>
        <end position="92"/>
    </location>
</feature>
<keyword evidence="1" id="KW-1133">Transmembrane helix</keyword>
<feature type="transmembrane region" description="Helical" evidence="1">
    <location>
        <begin position="37"/>
        <end position="61"/>
    </location>
</feature>
<dbReference type="InterPro" id="IPR009825">
    <property type="entry name" value="ECF_substrate-spec-like"/>
</dbReference>
<dbReference type="Gene3D" id="1.10.1760.20">
    <property type="match status" value="1"/>
</dbReference>
<evidence type="ECO:0000256" key="1">
    <source>
        <dbReference type="SAM" id="Phobius"/>
    </source>
</evidence>
<keyword evidence="3" id="KW-1185">Reference proteome</keyword>
<dbReference type="GO" id="GO:0016020">
    <property type="term" value="C:membrane"/>
    <property type="evidence" value="ECO:0007669"/>
    <property type="project" value="InterPro"/>
</dbReference>
<reference evidence="3" key="1">
    <citation type="submission" date="2016-10" db="EMBL/GenBank/DDBJ databases">
        <authorList>
            <person name="Varghese N."/>
            <person name="Submissions S."/>
        </authorList>
    </citation>
    <scope>NUCLEOTIDE SEQUENCE [LARGE SCALE GENOMIC DNA]</scope>
    <source>
        <strain evidence="3">DSM 2179</strain>
    </source>
</reference>
<proteinExistence type="predicted"/>
<dbReference type="Proteomes" id="UP000199662">
    <property type="component" value="Unassembled WGS sequence"/>
</dbReference>
<organism evidence="2 3">
    <name type="scientific">Propionispira arboris</name>
    <dbReference type="NCBI Taxonomy" id="84035"/>
    <lineage>
        <taxon>Bacteria</taxon>
        <taxon>Bacillati</taxon>
        <taxon>Bacillota</taxon>
        <taxon>Negativicutes</taxon>
        <taxon>Selenomonadales</taxon>
        <taxon>Selenomonadaceae</taxon>
        <taxon>Propionispira</taxon>
    </lineage>
</organism>
<dbReference type="NCBIfam" id="TIGR04518">
    <property type="entry name" value="ECF_S_folT_fam"/>
    <property type="match status" value="1"/>
</dbReference>
<dbReference type="EMBL" id="FNZK01000004">
    <property type="protein sequence ID" value="SEJ22235.1"/>
    <property type="molecule type" value="Genomic_DNA"/>
</dbReference>
<dbReference type="InterPro" id="IPR030949">
    <property type="entry name" value="ECF_S_folate_fam"/>
</dbReference>
<dbReference type="STRING" id="84035.SAMN05660742_104215"/>
<feature type="transmembrane region" description="Helical" evidence="1">
    <location>
        <begin position="139"/>
        <end position="157"/>
    </location>
</feature>
<gene>
    <name evidence="2" type="ORF">SAMN05660742_104215</name>
</gene>
<keyword evidence="1" id="KW-0472">Membrane</keyword>
<feature type="transmembrane region" description="Helical" evidence="1">
    <location>
        <begin position="104"/>
        <end position="127"/>
    </location>
</feature>
<protein>
    <submittedName>
        <fullName evidence="2">ECF transporter S component, folate family</fullName>
    </submittedName>
</protein>
<name>A0A1H6XCH1_9FIRM</name>